<gene>
    <name evidence="10" type="ORF">CWE12_05495</name>
</gene>
<dbReference type="GO" id="GO:0006508">
    <property type="term" value="P:proteolysis"/>
    <property type="evidence" value="ECO:0007669"/>
    <property type="project" value="UniProtKB-KW"/>
</dbReference>
<keyword evidence="10" id="KW-0645">Protease</keyword>
<evidence type="ECO:0000313" key="11">
    <source>
        <dbReference type="Proteomes" id="UP000287410"/>
    </source>
</evidence>
<evidence type="ECO:0000259" key="8">
    <source>
        <dbReference type="Pfam" id="PF01694"/>
    </source>
</evidence>
<protein>
    <submittedName>
        <fullName evidence="10">Rhomboid family intramembrane serine protease</fullName>
    </submittedName>
</protein>
<feature type="transmembrane region" description="Helical" evidence="7">
    <location>
        <begin position="191"/>
        <end position="210"/>
    </location>
</feature>
<feature type="transmembrane region" description="Helical" evidence="7">
    <location>
        <begin position="222"/>
        <end position="240"/>
    </location>
</feature>
<evidence type="ECO:0000256" key="2">
    <source>
        <dbReference type="ARBA" id="ARBA00009045"/>
    </source>
</evidence>
<feature type="domain" description="Peptidase S54 rhomboid" evidence="8">
    <location>
        <begin position="128"/>
        <end position="262"/>
    </location>
</feature>
<dbReference type="PANTHER" id="PTHR43731">
    <property type="entry name" value="RHOMBOID PROTEASE"/>
    <property type="match status" value="1"/>
</dbReference>
<dbReference type="GO" id="GO:0008233">
    <property type="term" value="F:peptidase activity"/>
    <property type="evidence" value="ECO:0007669"/>
    <property type="project" value="UniProtKB-KW"/>
</dbReference>
<reference evidence="10 11" key="1">
    <citation type="journal article" date="2018" name="Front. Microbiol.">
        <title>Genome-Based Analysis Reveals the Taxonomy and Diversity of the Family Idiomarinaceae.</title>
        <authorList>
            <person name="Liu Y."/>
            <person name="Lai Q."/>
            <person name="Shao Z."/>
        </authorList>
    </citation>
    <scope>NUCLEOTIDE SEQUENCE [LARGE SCALE GENOMIC DNA]</scope>
    <source>
        <strain evidence="10 11">GBSy1</strain>
    </source>
</reference>
<dbReference type="InterPro" id="IPR022764">
    <property type="entry name" value="Peptidase_S54_rhomboid_dom"/>
</dbReference>
<keyword evidence="11" id="KW-1185">Reference proteome</keyword>
<evidence type="ECO:0000256" key="5">
    <source>
        <dbReference type="ARBA" id="ARBA00022989"/>
    </source>
</evidence>
<keyword evidence="5 7" id="KW-1133">Transmembrane helix</keyword>
<dbReference type="Gene3D" id="1.20.1540.10">
    <property type="entry name" value="Rhomboid-like"/>
    <property type="match status" value="1"/>
</dbReference>
<feature type="transmembrane region" description="Helical" evidence="7">
    <location>
        <begin position="246"/>
        <end position="263"/>
    </location>
</feature>
<evidence type="ECO:0000256" key="6">
    <source>
        <dbReference type="ARBA" id="ARBA00023136"/>
    </source>
</evidence>
<comment type="caution">
    <text evidence="10">The sequence shown here is derived from an EMBL/GenBank/DDBJ whole genome shotgun (WGS) entry which is preliminary data.</text>
</comment>
<feature type="domain" description="Peptidase S54 GlpG peptidase N-terminal" evidence="9">
    <location>
        <begin position="1"/>
        <end position="64"/>
    </location>
</feature>
<feature type="transmembrane region" description="Helical" evidence="7">
    <location>
        <begin position="166"/>
        <end position="185"/>
    </location>
</feature>
<evidence type="ECO:0000313" key="10">
    <source>
        <dbReference type="EMBL" id="RUO30698.1"/>
    </source>
</evidence>
<dbReference type="EMBL" id="PIPN01000002">
    <property type="protein sequence ID" value="RUO30698.1"/>
    <property type="molecule type" value="Genomic_DNA"/>
</dbReference>
<evidence type="ECO:0000256" key="3">
    <source>
        <dbReference type="ARBA" id="ARBA00022692"/>
    </source>
</evidence>
<keyword evidence="3 7" id="KW-0812">Transmembrane</keyword>
<dbReference type="InterPro" id="IPR038236">
    <property type="entry name" value="GlpG_N_sf"/>
</dbReference>
<feature type="transmembrane region" description="Helical" evidence="7">
    <location>
        <begin position="84"/>
        <end position="105"/>
    </location>
</feature>
<proteinExistence type="inferred from homology"/>
<evidence type="ECO:0000256" key="1">
    <source>
        <dbReference type="ARBA" id="ARBA00004141"/>
    </source>
</evidence>
<dbReference type="InterPro" id="IPR035952">
    <property type="entry name" value="Rhomboid-like_sf"/>
</dbReference>
<organism evidence="10 11">
    <name type="scientific">Aliidiomarina sedimenti</name>
    <dbReference type="NCBI Taxonomy" id="1933879"/>
    <lineage>
        <taxon>Bacteria</taxon>
        <taxon>Pseudomonadati</taxon>
        <taxon>Pseudomonadota</taxon>
        <taxon>Gammaproteobacteria</taxon>
        <taxon>Alteromonadales</taxon>
        <taxon>Idiomarinaceae</taxon>
        <taxon>Aliidiomarina</taxon>
    </lineage>
</organism>
<dbReference type="PANTHER" id="PTHR43731:SF14">
    <property type="entry name" value="PRESENILIN-ASSOCIATED RHOMBOID-LIKE PROTEIN, MITOCHONDRIAL"/>
    <property type="match status" value="1"/>
</dbReference>
<evidence type="ECO:0000259" key="9">
    <source>
        <dbReference type="Pfam" id="PF12122"/>
    </source>
</evidence>
<comment type="similarity">
    <text evidence="2">Belongs to the peptidase S54 family.</text>
</comment>
<evidence type="ECO:0000256" key="4">
    <source>
        <dbReference type="ARBA" id="ARBA00022801"/>
    </source>
</evidence>
<dbReference type="SUPFAM" id="SSF144091">
    <property type="entry name" value="Rhomboid-like"/>
    <property type="match status" value="1"/>
</dbReference>
<keyword evidence="6 7" id="KW-0472">Membrane</keyword>
<dbReference type="Gene3D" id="3.30.70.2350">
    <property type="match status" value="1"/>
</dbReference>
<keyword evidence="4" id="KW-0378">Hydrolase</keyword>
<dbReference type="InterPro" id="IPR050925">
    <property type="entry name" value="Rhomboid_protease_S54"/>
</dbReference>
<dbReference type="RefSeq" id="WP_126788677.1">
    <property type="nucleotide sequence ID" value="NZ_PIPN01000002.1"/>
</dbReference>
<evidence type="ECO:0000256" key="7">
    <source>
        <dbReference type="SAM" id="Phobius"/>
    </source>
</evidence>
<dbReference type="Pfam" id="PF01694">
    <property type="entry name" value="Rhomboid"/>
    <property type="match status" value="1"/>
</dbReference>
<accession>A0ABY0BZZ5</accession>
<dbReference type="Proteomes" id="UP000287410">
    <property type="component" value="Unassembled WGS sequence"/>
</dbReference>
<dbReference type="InterPro" id="IPR022732">
    <property type="entry name" value="Peptidase_S54_GlpG_N"/>
</dbReference>
<sequence length="265" mass="29153">MKKLTTSSDTTKIARLRQFMLRHGVPVSVSESAGKLDLWVVDDGYYETALSLLDQFVDDPADNAQVPSQGSVLGPTINSLSQQAGLLTFVVFLVALAVAGLQFFWSMDGVFSALMITPGGGNELDLTQPWRLITPAFIHLSATHLLFNLFWWWYLGGRIELRFGAAHLALIFLVTGVSANLAQWYTSGPLFGGLSGVVYGLLGFCAVYGWQRQNSLTLPNALLVFMVGWLVLGYTNLLWVNMANEAHLLGLLSGVLLGFIYRLRY</sequence>
<feature type="transmembrane region" description="Helical" evidence="7">
    <location>
        <begin position="132"/>
        <end position="154"/>
    </location>
</feature>
<name>A0ABY0BZZ5_9GAMM</name>
<dbReference type="Pfam" id="PF12122">
    <property type="entry name" value="Rhomboid_N"/>
    <property type="match status" value="1"/>
</dbReference>
<comment type="subcellular location">
    <subcellularLocation>
        <location evidence="1">Membrane</location>
        <topology evidence="1">Multi-pass membrane protein</topology>
    </subcellularLocation>
</comment>